<keyword evidence="4" id="KW-0723">Serine/threonine-protein kinase</keyword>
<dbReference type="Gene3D" id="3.30.200.20">
    <property type="entry name" value="Phosphorylase Kinase, domain 1"/>
    <property type="match status" value="1"/>
</dbReference>
<evidence type="ECO:0000256" key="5">
    <source>
        <dbReference type="ARBA" id="ARBA00022679"/>
    </source>
</evidence>
<evidence type="ECO:0000256" key="9">
    <source>
        <dbReference type="ARBA" id="ARBA00048789"/>
    </source>
</evidence>
<evidence type="ECO:0000256" key="1">
    <source>
        <dbReference type="ARBA" id="ARBA00004496"/>
    </source>
</evidence>
<evidence type="ECO:0000256" key="8">
    <source>
        <dbReference type="ARBA" id="ARBA00022840"/>
    </source>
</evidence>
<dbReference type="PANTHER" id="PTHR22969:SF17">
    <property type="entry name" value="INHIBITOR OF NUCLEAR FACTOR KAPPA-B KINASE SUBUNIT BETA"/>
    <property type="match status" value="1"/>
</dbReference>
<comment type="catalytic activity">
    <reaction evidence="9">
        <text>L-seryl-[I-kappa-B protein] + ATP = O-phospho-L-seryl-[I-kappa-B protein] + ADP + H(+)</text>
        <dbReference type="Rhea" id="RHEA:19073"/>
        <dbReference type="Rhea" id="RHEA-COMP:13698"/>
        <dbReference type="Rhea" id="RHEA-COMP:13699"/>
        <dbReference type="ChEBI" id="CHEBI:15378"/>
        <dbReference type="ChEBI" id="CHEBI:29999"/>
        <dbReference type="ChEBI" id="CHEBI:30616"/>
        <dbReference type="ChEBI" id="CHEBI:83421"/>
        <dbReference type="ChEBI" id="CHEBI:456216"/>
        <dbReference type="EC" id="2.7.11.10"/>
    </reaction>
</comment>
<comment type="subcellular location">
    <subcellularLocation>
        <location evidence="1">Cytoplasm</location>
    </subcellularLocation>
</comment>
<keyword evidence="8" id="KW-0067">ATP-binding</keyword>
<reference evidence="13" key="1">
    <citation type="journal article" date="2015" name="Proc. Natl. Acad. Sci. U.S.A.">
        <title>Genome sequence of the Asian Tiger mosquito, Aedes albopictus, reveals insights into its biology, genetics, and evolution.</title>
        <authorList>
            <person name="Chen X.G."/>
            <person name="Jiang X."/>
            <person name="Gu J."/>
            <person name="Xu M."/>
            <person name="Wu Y."/>
            <person name="Deng Y."/>
            <person name="Zhang C."/>
            <person name="Bonizzoni M."/>
            <person name="Dermauw W."/>
            <person name="Vontas J."/>
            <person name="Armbruster P."/>
            <person name="Huang X."/>
            <person name="Yang Y."/>
            <person name="Zhang H."/>
            <person name="He W."/>
            <person name="Peng H."/>
            <person name="Liu Y."/>
            <person name="Wu K."/>
            <person name="Chen J."/>
            <person name="Lirakis M."/>
            <person name="Topalis P."/>
            <person name="Van Leeuwen T."/>
            <person name="Hall A.B."/>
            <person name="Jiang X."/>
            <person name="Thorpe C."/>
            <person name="Mueller R.L."/>
            <person name="Sun C."/>
            <person name="Waterhouse R.M."/>
            <person name="Yan G."/>
            <person name="Tu Z.J."/>
            <person name="Fang X."/>
            <person name="James A.A."/>
        </authorList>
    </citation>
    <scope>NUCLEOTIDE SEQUENCE [LARGE SCALE GENOMIC DNA]</scope>
    <source>
        <strain evidence="13">Foshan</strain>
    </source>
</reference>
<feature type="domain" description="Protein kinase" evidence="11">
    <location>
        <begin position="15"/>
        <end position="315"/>
    </location>
</feature>
<sequence length="791" mass="89732">MMMAQNEDPPFIGDWHREKKLGSGGFGFVTLWKNHKTNEMVAIKKCHILLDKSEMTDKNCERWCNEVSLMTNKVRNENIVRTVQVQPEAFLQELIKCSANKLPILCMEYCEGGDLRRVLNRVSSCSGLKELEVREILRSLRNAISYLHGLKITHRDIKPENIVLKQVGDRVVYKLTDLGYAKALDKQSLNASLVGTVEYIAPDLIYCDRYNCSVDYWSMGIIGFEIICGIRPFSPHSIVAKWMMLVQQKKSNHIAITEDNRENYTYHSEIFPENHISSVLKTYLEKWLTLALEWNPKQRGHVFQIGDKEVTEQQLKSAKEPPNGQPVQVLKIFSMLDHILAKKILTIFCLYDCRFLSVEIDDTTNMDTLCSAIAAQTGIARDAIEFVLPLEQKLDRVTATTKPVDLYLDGFYDKPMLFVVKKGAIIQADLKPQIPKSVTDVFQNIKVKLKPHMLRQFVANAWFFVTSEQRVYATALDGIKNYGLMLNEEIVKGREDVVRLNKVSYGISGGLEYHKLSLNHAKEKAMSNQLSPDTIQQCFAVLEERCVRMEATVGKLAEVADKITTRYESVLKRSREAVSHPLLRASDQQDHFNLKSLDSRFEIARVQILEKNTHEKSHIDMLQAVYECLKKRDILLRDYSFKELQQQLIDIRREMQEIRKALDKAQEHAEKFKKDLAKMIVEHNNTVWSLLSQSSSVNNATCNGNGSIIPDIDRIMGSGSGTVVNGDLPGAPQFVVGGTVSSLPNSLGGEPISKSLLCFGEGPDVMSLITANESLIMTTDGLINDAFEWMK</sequence>
<dbReference type="EC" id="2.7.11.10" evidence="2"/>
<feature type="coiled-coil region" evidence="10">
    <location>
        <begin position="641"/>
        <end position="682"/>
    </location>
</feature>
<evidence type="ECO:0000256" key="7">
    <source>
        <dbReference type="ARBA" id="ARBA00022777"/>
    </source>
</evidence>
<dbReference type="Proteomes" id="UP000069940">
    <property type="component" value="Unassembled WGS sequence"/>
</dbReference>
<dbReference type="InterPro" id="IPR008271">
    <property type="entry name" value="Ser/Thr_kinase_AS"/>
</dbReference>
<dbReference type="RefSeq" id="XP_029708839.2">
    <property type="nucleotide sequence ID" value="XM_029852979.2"/>
</dbReference>
<dbReference type="PROSITE" id="PS50011">
    <property type="entry name" value="PROTEIN_KINASE_DOM"/>
    <property type="match status" value="1"/>
</dbReference>
<dbReference type="InterPro" id="IPR000719">
    <property type="entry name" value="Prot_kinase_dom"/>
</dbReference>
<keyword evidence="10" id="KW-0175">Coiled coil</keyword>
<dbReference type="Pfam" id="PF00069">
    <property type="entry name" value="Pkinase"/>
    <property type="match status" value="1"/>
</dbReference>
<dbReference type="Gene3D" id="1.10.510.10">
    <property type="entry name" value="Transferase(Phosphotransferase) domain 1"/>
    <property type="match status" value="1"/>
</dbReference>
<keyword evidence="13" id="KW-1185">Reference proteome</keyword>
<reference evidence="12" key="2">
    <citation type="submission" date="2025-05" db="UniProtKB">
        <authorList>
            <consortium name="EnsemblMetazoa"/>
        </authorList>
    </citation>
    <scope>IDENTIFICATION</scope>
    <source>
        <strain evidence="12">Foshan</strain>
    </source>
</reference>
<keyword evidence="3" id="KW-0963">Cytoplasm</keyword>
<dbReference type="Gene3D" id="1.20.1270.250">
    <property type="match status" value="1"/>
</dbReference>
<evidence type="ECO:0000256" key="3">
    <source>
        <dbReference type="ARBA" id="ARBA00022490"/>
    </source>
</evidence>
<dbReference type="PROSITE" id="PS00108">
    <property type="entry name" value="PROTEIN_KINASE_ST"/>
    <property type="match status" value="1"/>
</dbReference>
<keyword evidence="5" id="KW-0808">Transferase</keyword>
<evidence type="ECO:0000256" key="10">
    <source>
        <dbReference type="SAM" id="Coils"/>
    </source>
</evidence>
<dbReference type="SUPFAM" id="SSF56112">
    <property type="entry name" value="Protein kinase-like (PK-like)"/>
    <property type="match status" value="1"/>
</dbReference>
<dbReference type="InterPro" id="IPR011009">
    <property type="entry name" value="Kinase-like_dom_sf"/>
</dbReference>
<proteinExistence type="predicted"/>
<dbReference type="EnsemblMetazoa" id="AALFPA23_018471.R27083">
    <property type="protein sequence ID" value="AALFPA23_018471.P27083"/>
    <property type="gene ID" value="AALFPA23_018471"/>
</dbReference>
<dbReference type="PANTHER" id="PTHR22969">
    <property type="entry name" value="IKB KINASE"/>
    <property type="match status" value="1"/>
</dbReference>
<protein>
    <recommendedName>
        <fullName evidence="2">IkappaB kinase</fullName>
        <ecNumber evidence="2">2.7.11.10</ecNumber>
    </recommendedName>
</protein>
<evidence type="ECO:0000256" key="4">
    <source>
        <dbReference type="ARBA" id="ARBA00022527"/>
    </source>
</evidence>
<organism evidence="12 13">
    <name type="scientific">Aedes albopictus</name>
    <name type="common">Asian tiger mosquito</name>
    <name type="synonym">Stegomyia albopicta</name>
    <dbReference type="NCBI Taxonomy" id="7160"/>
    <lineage>
        <taxon>Eukaryota</taxon>
        <taxon>Metazoa</taxon>
        <taxon>Ecdysozoa</taxon>
        <taxon>Arthropoda</taxon>
        <taxon>Hexapoda</taxon>
        <taxon>Insecta</taxon>
        <taxon>Pterygota</taxon>
        <taxon>Neoptera</taxon>
        <taxon>Endopterygota</taxon>
        <taxon>Diptera</taxon>
        <taxon>Nematocera</taxon>
        <taxon>Culicoidea</taxon>
        <taxon>Culicidae</taxon>
        <taxon>Culicinae</taxon>
        <taxon>Aedini</taxon>
        <taxon>Aedes</taxon>
        <taxon>Stegomyia</taxon>
    </lineage>
</organism>
<evidence type="ECO:0000256" key="2">
    <source>
        <dbReference type="ARBA" id="ARBA00012442"/>
    </source>
</evidence>
<dbReference type="GeneID" id="109419873"/>
<evidence type="ECO:0000313" key="12">
    <source>
        <dbReference type="EnsemblMetazoa" id="AALFPA23_018471.P27083"/>
    </source>
</evidence>
<name>A0ABM1ZH74_AEDAL</name>
<evidence type="ECO:0000256" key="6">
    <source>
        <dbReference type="ARBA" id="ARBA00022741"/>
    </source>
</evidence>
<evidence type="ECO:0000259" key="11">
    <source>
        <dbReference type="PROSITE" id="PS50011"/>
    </source>
</evidence>
<dbReference type="InterPro" id="IPR051180">
    <property type="entry name" value="IKK"/>
</dbReference>
<keyword evidence="6" id="KW-0547">Nucleotide-binding</keyword>
<dbReference type="InterPro" id="IPR046375">
    <property type="entry name" value="IKBKB_SDD_sf"/>
</dbReference>
<keyword evidence="7" id="KW-0418">Kinase</keyword>
<dbReference type="SMART" id="SM00220">
    <property type="entry name" value="S_TKc"/>
    <property type="match status" value="1"/>
</dbReference>
<evidence type="ECO:0000313" key="13">
    <source>
        <dbReference type="Proteomes" id="UP000069940"/>
    </source>
</evidence>
<accession>A0ABM1ZH74</accession>